<dbReference type="PRINTS" id="PR00081">
    <property type="entry name" value="GDHRDH"/>
</dbReference>
<dbReference type="HOGENOM" id="CLU_010194_44_5_5"/>
<comment type="similarity">
    <text evidence="2">Belongs to the short-chain dehydrogenases/reductases (SDR) family.</text>
</comment>
<dbReference type="PRINTS" id="PR00080">
    <property type="entry name" value="SDRFAMILY"/>
</dbReference>
<evidence type="ECO:0000313" key="3">
    <source>
        <dbReference type="EMBL" id="ACT59968.1"/>
    </source>
</evidence>
<dbReference type="SUPFAM" id="SSF51735">
    <property type="entry name" value="NAD(P)-binding Rossmann-fold domains"/>
    <property type="match status" value="1"/>
</dbReference>
<dbReference type="PROSITE" id="PS00061">
    <property type="entry name" value="ADH_SHORT"/>
    <property type="match status" value="1"/>
</dbReference>
<protein>
    <submittedName>
        <fullName evidence="3">Short-chain dehydrogenase/reductase SDR</fullName>
    </submittedName>
</protein>
<dbReference type="Gene3D" id="3.40.50.720">
    <property type="entry name" value="NAD(P)-binding Rossmann-like Domain"/>
    <property type="match status" value="1"/>
</dbReference>
<name>C6XMQ4_HIRBI</name>
<dbReference type="KEGG" id="hba:Hbal_2288"/>
<dbReference type="STRING" id="582402.Hbal_2288"/>
<dbReference type="Pfam" id="PF00106">
    <property type="entry name" value="adh_short"/>
    <property type="match status" value="1"/>
</dbReference>
<dbReference type="InterPro" id="IPR002347">
    <property type="entry name" value="SDR_fam"/>
</dbReference>
<proteinExistence type="inferred from homology"/>
<dbReference type="PANTHER" id="PTHR43157:SF31">
    <property type="entry name" value="PHOSPHATIDYLINOSITOL-GLYCAN BIOSYNTHESIS CLASS F PROTEIN"/>
    <property type="match status" value="1"/>
</dbReference>
<evidence type="ECO:0000256" key="1">
    <source>
        <dbReference type="ARBA" id="ARBA00023002"/>
    </source>
</evidence>
<dbReference type="InterPro" id="IPR020904">
    <property type="entry name" value="Sc_DH/Rdtase_CS"/>
</dbReference>
<organism evidence="3 4">
    <name type="scientific">Hirschia baltica (strain ATCC 49814 / DSM 5838 / IFAM 1418)</name>
    <dbReference type="NCBI Taxonomy" id="582402"/>
    <lineage>
        <taxon>Bacteria</taxon>
        <taxon>Pseudomonadati</taxon>
        <taxon>Pseudomonadota</taxon>
        <taxon>Alphaproteobacteria</taxon>
        <taxon>Hyphomonadales</taxon>
        <taxon>Hyphomonadaceae</taxon>
        <taxon>Hirschia</taxon>
    </lineage>
</organism>
<gene>
    <name evidence="3" type="ordered locus">Hbal_2288</name>
</gene>
<dbReference type="eggNOG" id="COG1028">
    <property type="taxonomic scope" value="Bacteria"/>
</dbReference>
<sequence>MIMSKTILITGATDGIGLETAKLLVEQGHNVVLHGRSPDKLDAVEKTLRAMNGGGEISRYVADLSRLADVRRMADEIAADFRQLDVLINNAGVLKTAHTRTEDGFDVRFMVNTIAPYLLTQRLLPIIPLDGRVVNLSSAAQAPVSIAALQGKEQLDDMAAYAQSKLAITMWTREFASRYGASGVVFSAVNPGSLLASKMVKEGFGVAGNDLSIGADILVRAALSEEFSNMSGRYYDNDNHRFAPPQADGLNDTKMRAIVEAIEGILDSH</sequence>
<keyword evidence="1" id="KW-0560">Oxidoreductase</keyword>
<accession>C6XMQ4</accession>
<evidence type="ECO:0000256" key="2">
    <source>
        <dbReference type="RuleBase" id="RU000363"/>
    </source>
</evidence>
<dbReference type="InterPro" id="IPR036291">
    <property type="entry name" value="NAD(P)-bd_dom_sf"/>
</dbReference>
<dbReference type="GO" id="GO:0016491">
    <property type="term" value="F:oxidoreductase activity"/>
    <property type="evidence" value="ECO:0007669"/>
    <property type="project" value="UniProtKB-KW"/>
</dbReference>
<keyword evidence="4" id="KW-1185">Reference proteome</keyword>
<dbReference type="PANTHER" id="PTHR43157">
    <property type="entry name" value="PHOSPHATIDYLINOSITOL-GLYCAN BIOSYNTHESIS CLASS F PROTEIN-RELATED"/>
    <property type="match status" value="1"/>
</dbReference>
<reference evidence="4" key="1">
    <citation type="journal article" date="2011" name="J. Bacteriol.">
        <title>Genome sequences of eight morphologically diverse alphaproteobacteria.</title>
        <authorList>
            <consortium name="US DOE Joint Genome Institute"/>
            <person name="Brown P.J."/>
            <person name="Kysela D.T."/>
            <person name="Buechlein A."/>
            <person name="Hemmerich C."/>
            <person name="Brun Y.V."/>
        </authorList>
    </citation>
    <scope>NUCLEOTIDE SEQUENCE [LARGE SCALE GENOMIC DNA]</scope>
    <source>
        <strain evidence="4">ATCC 49814 / DSM 5838 / IFAM 1418</strain>
    </source>
</reference>
<evidence type="ECO:0000313" key="4">
    <source>
        <dbReference type="Proteomes" id="UP000002745"/>
    </source>
</evidence>
<dbReference type="AlphaFoldDB" id="C6XMQ4"/>
<dbReference type="Proteomes" id="UP000002745">
    <property type="component" value="Chromosome"/>
</dbReference>
<dbReference type="EMBL" id="CP001678">
    <property type="protein sequence ID" value="ACT59968.1"/>
    <property type="molecule type" value="Genomic_DNA"/>
</dbReference>